<dbReference type="Gene3D" id="2.20.110.10">
    <property type="entry name" value="Histone H3 K4-specific methyltransferase SET7/9 N-terminal domain"/>
    <property type="match status" value="1"/>
</dbReference>
<dbReference type="SMART" id="SM00028">
    <property type="entry name" value="TPR"/>
    <property type="match status" value="3"/>
</dbReference>
<dbReference type="PANTHER" id="PTHR33706:SF1">
    <property type="entry name" value="TPR REPEAT PROTEIN"/>
    <property type="match status" value="1"/>
</dbReference>
<keyword evidence="1" id="KW-0802">TPR repeat</keyword>
<accession>A0A7H0VHN6</accession>
<evidence type="ECO:0000313" key="3">
    <source>
        <dbReference type="EMBL" id="QNR25234.1"/>
    </source>
</evidence>
<keyword evidence="2" id="KW-0732">Signal</keyword>
<dbReference type="EMBL" id="CP060139">
    <property type="protein sequence ID" value="QNR25234.1"/>
    <property type="molecule type" value="Genomic_DNA"/>
</dbReference>
<name>A0A7H0VHN6_9FLAO</name>
<dbReference type="InterPro" id="IPR011652">
    <property type="entry name" value="MORN_2"/>
</dbReference>
<feature type="signal peptide" evidence="2">
    <location>
        <begin position="1"/>
        <end position="22"/>
    </location>
</feature>
<evidence type="ECO:0000313" key="4">
    <source>
        <dbReference type="Proteomes" id="UP000516305"/>
    </source>
</evidence>
<dbReference type="Gene3D" id="1.25.40.10">
    <property type="entry name" value="Tetratricopeptide repeat domain"/>
    <property type="match status" value="1"/>
</dbReference>
<organism evidence="3 4">
    <name type="scientific">Croceimicrobium hydrocarbonivorans</name>
    <dbReference type="NCBI Taxonomy" id="2761580"/>
    <lineage>
        <taxon>Bacteria</taxon>
        <taxon>Pseudomonadati</taxon>
        <taxon>Bacteroidota</taxon>
        <taxon>Flavobacteriia</taxon>
        <taxon>Flavobacteriales</taxon>
        <taxon>Owenweeksiaceae</taxon>
        <taxon>Croceimicrobium</taxon>
    </lineage>
</organism>
<dbReference type="KEGG" id="chyd:H4K34_05180"/>
<reference evidence="3 4" key="1">
    <citation type="submission" date="2020-08" db="EMBL/GenBank/DDBJ databases">
        <title>Croceimicrobium hydrocarbonivorans gen. nov., sp. nov., a novel marine bacterium isolated from a bacterial consortium that degrades polyethylene terephthalate.</title>
        <authorList>
            <person name="Liu R."/>
        </authorList>
    </citation>
    <scope>NUCLEOTIDE SEQUENCE [LARGE SCALE GENOMIC DNA]</scope>
    <source>
        <strain evidence="3 4">A20-9</strain>
    </source>
</reference>
<dbReference type="Pfam" id="PF07661">
    <property type="entry name" value="MORN_2"/>
    <property type="match status" value="10"/>
</dbReference>
<dbReference type="PANTHER" id="PTHR33706">
    <property type="entry name" value="MORN VARIANT REPEAT PROTEIN"/>
    <property type="match status" value="1"/>
</dbReference>
<dbReference type="InterPro" id="IPR019734">
    <property type="entry name" value="TPR_rpt"/>
</dbReference>
<dbReference type="InterPro" id="IPR011990">
    <property type="entry name" value="TPR-like_helical_dom_sf"/>
</dbReference>
<evidence type="ECO:0000256" key="2">
    <source>
        <dbReference type="SAM" id="SignalP"/>
    </source>
</evidence>
<feature type="repeat" description="TPR" evidence="1">
    <location>
        <begin position="132"/>
        <end position="165"/>
    </location>
</feature>
<dbReference type="Pfam" id="PF13432">
    <property type="entry name" value="TPR_16"/>
    <property type="match status" value="1"/>
</dbReference>
<keyword evidence="4" id="KW-1185">Reference proteome</keyword>
<feature type="chain" id="PRO_5028912127" evidence="2">
    <location>
        <begin position="23"/>
        <end position="1094"/>
    </location>
</feature>
<protein>
    <submittedName>
        <fullName evidence="3">Tetratricopeptide repeat protein</fullName>
    </submittedName>
</protein>
<evidence type="ECO:0000256" key="1">
    <source>
        <dbReference type="PROSITE-ProRule" id="PRU00339"/>
    </source>
</evidence>
<dbReference type="Gene3D" id="3.90.930.1">
    <property type="match status" value="5"/>
</dbReference>
<dbReference type="PROSITE" id="PS50005">
    <property type="entry name" value="TPR"/>
    <property type="match status" value="1"/>
</dbReference>
<gene>
    <name evidence="3" type="ORF">H4K34_05180</name>
</gene>
<proteinExistence type="predicted"/>
<dbReference type="AlphaFoldDB" id="A0A7H0VHN6"/>
<dbReference type="Proteomes" id="UP000516305">
    <property type="component" value="Chromosome"/>
</dbReference>
<dbReference type="SUPFAM" id="SSF48452">
    <property type="entry name" value="TPR-like"/>
    <property type="match status" value="1"/>
</dbReference>
<sequence length="1094" mass="125277">MKTAYRLLLVAFLAPISIYAQSEDWHFNSVDTIYAGIAMHDRESYDSAIAMFDQIHPGDTNYAFAQYEKTLSLMEAERYEEALTNARKGLAMNSRFNIEFTTAIGNSLDEMGKTEAAKAAYDSAIAIYPASTQLLYNRAVMHINKERYEEGIADLKRAIEISPFHASSHFQLAKLAMNNGNHTQALLSLGYYFIAEPASGRTNAILQYFNSSLSEKTEFEPIDYDFDPEKTYAKSDRLIKSYAALRDAYEIDSDCDFPLMKQMHLAISQSVKLNNKTDFWAMYYLPYYKALMEEELFEPYSQLLSVNIETDYYQSIVNKNIDEIKELINWNAGFLRDYHGLHPKGYVDGAEKVLYYFHNGIDGLSAAGKPDAHGNPTGEFEFYYSTGEVSSRGALNAEGEKIGDFIAFHENGEVSRRVSYENGILDGSSKEYYESGAPYIFAEFKQGELDGPATMHYTHGTKHRVFNFKDGKPVDTLYVYYKNGQLSAKIPQKNGDGNGLATYYHEDGSLLSKINLVNDTRTGASEFYFPNGQLDVKVVYNEDGNYNGPYESYHTNGLLHEKGEYVDGNKIGNWQSFNAEGKLVREESFDERGKKTGTQTYYDSKGRKTEMFRYKKEEIVYYECYDINGQVQASAEDKRGELDYKEYDLYGSPQTQGIFDETHRIGTWSEFDLYGNLNAKIQYNEEGDYHGDYKNYHSGNESISSVYPYRNDTLHGPYKRYYLNGQISDEGIYYEGDRQGLSTLYHPNGNKMGEIFYVDGQQNGPRAYFDPTGQIEHIDYYKMGTIVKMEAYKDGKLVYTADVHKPMDPLSLNYPNGQMRFMINRTGSHFQGKAQWFYGNGKVETEGMYVDGERDGKWTFYYPNGQIQSTGMYHLGTRVGEWKDFWPNGQYQESFHYLSGEIHGPNVEYNQEGIRTDSITYVLGKIDGDRYFYSETGELQHIRVYDLGRIIGWRKLNADGSIGDFVAIKQGTGKVKALYPNGKTAMEYEIKKGEFQESPYHTYYSSGQLESEIPHKAGEDHGTTRYYYANGQVQREYQSDMGFKDGTEKRYHPNGKIAYEAQWMAGDKHGKVIEYDEEGNVIAEYLYVANHLYE</sequence>
<dbReference type="RefSeq" id="WP_210759761.1">
    <property type="nucleotide sequence ID" value="NZ_CP060139.1"/>
</dbReference>
<dbReference type="SUPFAM" id="SSF82185">
    <property type="entry name" value="Histone H3 K4-specific methyltransferase SET7/9 N-terminal domain"/>
    <property type="match status" value="5"/>
</dbReference>